<proteinExistence type="predicted"/>
<evidence type="ECO:0000313" key="1">
    <source>
        <dbReference type="EMBL" id="CAJ0822900.1"/>
    </source>
</evidence>
<organism evidence="1 2">
    <name type="scientific">Ralstonia flaminis</name>
    <dbReference type="NCBI Taxonomy" id="3058597"/>
    <lineage>
        <taxon>Bacteria</taxon>
        <taxon>Pseudomonadati</taxon>
        <taxon>Pseudomonadota</taxon>
        <taxon>Betaproteobacteria</taxon>
        <taxon>Burkholderiales</taxon>
        <taxon>Burkholderiaceae</taxon>
        <taxon>Ralstonia</taxon>
    </lineage>
</organism>
<reference evidence="1 2" key="1">
    <citation type="submission" date="2023-07" db="EMBL/GenBank/DDBJ databases">
        <authorList>
            <person name="Peeters C."/>
        </authorList>
    </citation>
    <scope>NUCLEOTIDE SEQUENCE [LARGE SCALE GENOMIC DNA]</scope>
    <source>
        <strain evidence="1 2">LMG 18101</strain>
    </source>
</reference>
<name>A0ABM9KDT5_9RALS</name>
<protein>
    <recommendedName>
        <fullName evidence="3">DUF2846 domain-containing protein</fullName>
    </recommendedName>
</protein>
<keyword evidence="2" id="KW-1185">Reference proteome</keyword>
<accession>A0ABM9KDT5</accession>
<sequence length="158" mass="17015">MTLFEWEIFFMLRTTTLAILCTTLFGCATSGRIGELPTIAAGAPSSSLVLIRTGNLIGATNSYYVALDGKDVFSIRSGEHTQFPIPSGEHTVSVKCFGGWSPTWKEDGKQFVAVEGQPTYFEISPNLSCAKITPMPAETAKTQLAATKFVNPANVSNK</sequence>
<dbReference type="EMBL" id="CATZLL010000034">
    <property type="protein sequence ID" value="CAJ0822900.1"/>
    <property type="molecule type" value="Genomic_DNA"/>
</dbReference>
<evidence type="ECO:0000313" key="2">
    <source>
        <dbReference type="Proteomes" id="UP001189757"/>
    </source>
</evidence>
<comment type="caution">
    <text evidence="1">The sequence shown here is derived from an EMBL/GenBank/DDBJ whole genome shotgun (WGS) entry which is preliminary data.</text>
</comment>
<gene>
    <name evidence="1" type="ORF">LMG18101_05260</name>
</gene>
<evidence type="ECO:0008006" key="3">
    <source>
        <dbReference type="Google" id="ProtNLM"/>
    </source>
</evidence>
<dbReference type="Proteomes" id="UP001189757">
    <property type="component" value="Unassembled WGS sequence"/>
</dbReference>